<sequence>MHTDLDRRQPALASKLLVLFLCLLFLPVLSLRAQTDTGRVTGIVTDPSGAVVPGTTLKLTNIDTGINLTVTAGSDGNFTFSAVPRGNYRVEASHAGFQTIDQTFALQVSQVQTVEFKLPIGSSSQTVEVTDAAPVVNLSTSSTGAVIEGKQVTDLPLNGRNFTTLANLIPGVTRGAFNSDASGRNANVETFRYSDSGGGALSANGLRQQSNNFILDGVDNNESLVNSIVFFTPPEAIQEFRVTTSVAPAEFGRAGGAILQNSVKSGTNSIHGSAFGYFRDQIFDANSLYFNPGNPTPAFQRKQFGFAAGGPLWKDKIFLFGDYQALRQKQPKDTGFYTVPTPLMRQGNFSELLGQNVTSNPGTSSSATGCPAPAANATVVVGAIYDPTTCQPFAGNIIPQDRINSAGLKYLNAFDAPTRSGILNNYFAVRKSIQNFNDFDVRLDYHVSQKDSVFVRYSYGQDNLDVNSLFTNLPAGFASGGNVNHPRGGAAGYTHIFTSNLVNEFRFGYIRPEFAYVNPDQGTPISANLGIVNANRTPLLGGGALIGGNNSQIEYTGDGGPYSVPEKTFQYLDSVTYNRGRHTLKGGANVIRREVDFFQGNDSKGYFILGGVNFPGTGRFTGYEASEVLAGFSDYEIGAASTFFKTFNYETGYFVQDDWKATRRLTLNLGVRYDLYTYPYEQNNNQANYDFATASLQVAGVNGNSRSLINTDKNNFAPRIGFAYDLYGNGKTSLRGGYGIFYFLDRGGVGNQLSNQPGFNGINQYTATNGYRITFTGQSPTIPNNAATATAALPLPPFGPGAINSIDLSNASVIAVPKNNQNGAVTQYNLQIQQQLDRATSLNIAYVGNKTDHLMTWYNANAPVLDGTTKGLYPTRGTITEGLAGGSSKYDGLQVYLDRRVGSSFLATVAYTWSHSRDNSNGAFSSGAGASASGRIFITQQGVDLPANYGNSDQDQRNVFVASAVYSLPVGRGKMFGSNMNRALDEAIGGWQLNTIVTLDSGTPIDFSTNGSGGTIDNRPDFISFSKVHRQLVGGSTNSNNRTFFSGEFALPPINSSGIFTRPGTLQRNAFSGPGYKTVDLGLFKGFRITERVNAEFRAQAYNLFNTPQFGNPDTNIHDGANVPGSTTIFTTGPNTSGADNGFGSINSIRLNTERQLELAAHINF</sequence>
<dbReference type="Gene3D" id="2.40.170.20">
    <property type="entry name" value="TonB-dependent receptor, beta-barrel domain"/>
    <property type="match status" value="1"/>
</dbReference>
<evidence type="ECO:0000256" key="1">
    <source>
        <dbReference type="ARBA" id="ARBA00004571"/>
    </source>
</evidence>
<keyword evidence="3" id="KW-1134">Transmembrane beta strand</keyword>
<dbReference type="GO" id="GO:0009279">
    <property type="term" value="C:cell outer membrane"/>
    <property type="evidence" value="ECO:0007669"/>
    <property type="project" value="UniProtKB-SubCell"/>
</dbReference>
<comment type="subcellular location">
    <subcellularLocation>
        <location evidence="1">Cell outer membrane</location>
        <topology evidence="1">Multi-pass membrane protein</topology>
    </subcellularLocation>
</comment>
<proteinExistence type="predicted"/>
<evidence type="ECO:0000313" key="9">
    <source>
        <dbReference type="Proteomes" id="UP000564385"/>
    </source>
</evidence>
<feature type="domain" description="TonB-dependent transporter Oar-like beta-barrel" evidence="7">
    <location>
        <begin position="263"/>
        <end position="1157"/>
    </location>
</feature>
<organism evidence="8 9">
    <name type="scientific">Tunturiibacter lichenicola</name>
    <dbReference type="NCBI Taxonomy" id="2051959"/>
    <lineage>
        <taxon>Bacteria</taxon>
        <taxon>Pseudomonadati</taxon>
        <taxon>Acidobacteriota</taxon>
        <taxon>Terriglobia</taxon>
        <taxon>Terriglobales</taxon>
        <taxon>Acidobacteriaceae</taxon>
        <taxon>Tunturiibacter</taxon>
    </lineage>
</organism>
<evidence type="ECO:0000313" key="8">
    <source>
        <dbReference type="EMBL" id="NYF91130.1"/>
    </source>
</evidence>
<dbReference type="AlphaFoldDB" id="A0A852VHL8"/>
<keyword evidence="6" id="KW-0998">Cell outer membrane</keyword>
<keyword evidence="4" id="KW-0812">Transmembrane</keyword>
<dbReference type="PANTHER" id="PTHR30069:SF46">
    <property type="entry name" value="OAR PROTEIN"/>
    <property type="match status" value="1"/>
</dbReference>
<dbReference type="GO" id="GO:0044718">
    <property type="term" value="P:siderophore transmembrane transport"/>
    <property type="evidence" value="ECO:0007669"/>
    <property type="project" value="TreeGrafter"/>
</dbReference>
<dbReference type="EMBL" id="JACCCU010000002">
    <property type="protein sequence ID" value="NYF91130.1"/>
    <property type="molecule type" value="Genomic_DNA"/>
</dbReference>
<dbReference type="Proteomes" id="UP000564385">
    <property type="component" value="Unassembled WGS sequence"/>
</dbReference>
<evidence type="ECO:0000256" key="6">
    <source>
        <dbReference type="ARBA" id="ARBA00023237"/>
    </source>
</evidence>
<comment type="caution">
    <text evidence="8">The sequence shown here is derived from an EMBL/GenBank/DDBJ whole genome shotgun (WGS) entry which is preliminary data.</text>
</comment>
<dbReference type="GO" id="GO:0015344">
    <property type="term" value="F:siderophore uptake transmembrane transporter activity"/>
    <property type="evidence" value="ECO:0007669"/>
    <property type="project" value="TreeGrafter"/>
</dbReference>
<keyword evidence="2" id="KW-0813">Transport</keyword>
<dbReference type="Pfam" id="PF25183">
    <property type="entry name" value="OMP_b-brl_4"/>
    <property type="match status" value="1"/>
</dbReference>
<evidence type="ECO:0000256" key="4">
    <source>
        <dbReference type="ARBA" id="ARBA00022692"/>
    </source>
</evidence>
<evidence type="ECO:0000256" key="2">
    <source>
        <dbReference type="ARBA" id="ARBA00022448"/>
    </source>
</evidence>
<gene>
    <name evidence="8" type="ORF">HDF08_003232</name>
</gene>
<accession>A0A852VHL8</accession>
<evidence type="ECO:0000259" key="7">
    <source>
        <dbReference type="Pfam" id="PF25183"/>
    </source>
</evidence>
<dbReference type="Gene3D" id="2.60.40.1120">
    <property type="entry name" value="Carboxypeptidase-like, regulatory domain"/>
    <property type="match status" value="1"/>
</dbReference>
<reference evidence="8 9" key="1">
    <citation type="submission" date="2020-07" db="EMBL/GenBank/DDBJ databases">
        <title>Genomic Encyclopedia of Type Strains, Phase IV (KMG-V): Genome sequencing to study the core and pangenomes of soil and plant-associated prokaryotes.</title>
        <authorList>
            <person name="Whitman W."/>
        </authorList>
    </citation>
    <scope>NUCLEOTIDE SEQUENCE [LARGE SCALE GENOMIC DNA]</scope>
    <source>
        <strain evidence="8 9">M8UP22</strain>
    </source>
</reference>
<dbReference type="InterPro" id="IPR036942">
    <property type="entry name" value="Beta-barrel_TonB_sf"/>
</dbReference>
<dbReference type="InterPro" id="IPR039426">
    <property type="entry name" value="TonB-dep_rcpt-like"/>
</dbReference>
<evidence type="ECO:0000256" key="3">
    <source>
        <dbReference type="ARBA" id="ARBA00022452"/>
    </source>
</evidence>
<dbReference type="InterPro" id="IPR013784">
    <property type="entry name" value="Carb-bd-like_fold"/>
</dbReference>
<name>A0A852VHL8_9BACT</name>
<dbReference type="SUPFAM" id="SSF56935">
    <property type="entry name" value="Porins"/>
    <property type="match status" value="1"/>
</dbReference>
<dbReference type="Pfam" id="PF13620">
    <property type="entry name" value="CarboxypepD_reg"/>
    <property type="match status" value="1"/>
</dbReference>
<dbReference type="SUPFAM" id="SSF49452">
    <property type="entry name" value="Starch-binding domain-like"/>
    <property type="match status" value="1"/>
</dbReference>
<evidence type="ECO:0000256" key="5">
    <source>
        <dbReference type="ARBA" id="ARBA00023136"/>
    </source>
</evidence>
<dbReference type="GO" id="GO:0030246">
    <property type="term" value="F:carbohydrate binding"/>
    <property type="evidence" value="ECO:0007669"/>
    <property type="project" value="InterPro"/>
</dbReference>
<dbReference type="PANTHER" id="PTHR30069">
    <property type="entry name" value="TONB-DEPENDENT OUTER MEMBRANE RECEPTOR"/>
    <property type="match status" value="1"/>
</dbReference>
<keyword evidence="5" id="KW-0472">Membrane</keyword>
<dbReference type="InterPro" id="IPR057601">
    <property type="entry name" value="Oar-like_b-barrel"/>
</dbReference>
<protein>
    <recommendedName>
        <fullName evidence="7">TonB-dependent transporter Oar-like beta-barrel domain-containing protein</fullName>
    </recommendedName>
</protein>